<accession>A0ABX7EHY6</accession>
<evidence type="ECO:0000313" key="1">
    <source>
        <dbReference type="EMBL" id="QRF04257.1"/>
    </source>
</evidence>
<protein>
    <submittedName>
        <fullName evidence="1">Uncharacterized protein</fullName>
    </submittedName>
</protein>
<dbReference type="RefSeq" id="WP_203215475.1">
    <property type="nucleotide sequence ID" value="NZ_CP049945.1"/>
</dbReference>
<keyword evidence="2" id="KW-1185">Reference proteome</keyword>
<evidence type="ECO:0000313" key="2">
    <source>
        <dbReference type="Proteomes" id="UP000596311"/>
    </source>
</evidence>
<gene>
    <name evidence="1" type="ORF">G9U55_20155</name>
</gene>
<proteinExistence type="predicted"/>
<dbReference type="Proteomes" id="UP000596311">
    <property type="component" value="Chromosome"/>
</dbReference>
<name>A0ABX7EHY6_9ACTN</name>
<sequence>MLPAPPPSSEPPPFWFVAPDGFYALPLDDSAEERAAAAERFVRGLYVDGDESVWGPAAPYYAGLGELMGAQGISYAAVGLYATGEEGAGRGVAQAVFTSAVVPTDQAAGDTETVAQGVLAVLRSDPHNDVRWLDLPCGPAVSSVTLTKYTLAPDVTATGEPEELLTGQTQVHVPFPTGPFTAVFTLFTAFTEYWREFSDLMAELLRSVSFVEPTLVALDGEDGDVAYLPGEAGVSGSAG</sequence>
<organism evidence="1 2">
    <name type="scientific">Streptomyces koyangensis</name>
    <dbReference type="NCBI Taxonomy" id="188770"/>
    <lineage>
        <taxon>Bacteria</taxon>
        <taxon>Bacillati</taxon>
        <taxon>Actinomycetota</taxon>
        <taxon>Actinomycetes</taxon>
        <taxon>Kitasatosporales</taxon>
        <taxon>Streptomycetaceae</taxon>
        <taxon>Streptomyces</taxon>
        <taxon>Streptomyces aurantiacus group</taxon>
    </lineage>
</organism>
<reference evidence="1 2" key="1">
    <citation type="submission" date="2020-03" db="EMBL/GenBank/DDBJ databases">
        <title>Genome mining and metabolic profiling illuminate the polycyclic tetramate macrolactams from Streptomyces koyangensis SCSIO 5802.</title>
        <authorList>
            <person name="Ding W."/>
        </authorList>
    </citation>
    <scope>NUCLEOTIDE SEQUENCE [LARGE SCALE GENOMIC DNA]</scope>
    <source>
        <strain evidence="1 2">SCSIO 5802</strain>
    </source>
</reference>
<dbReference type="EMBL" id="CP049945">
    <property type="protein sequence ID" value="QRF04257.1"/>
    <property type="molecule type" value="Genomic_DNA"/>
</dbReference>